<reference evidence="4 5" key="1">
    <citation type="journal article" date="2015" name="Genome Announc.">
        <title>Draft Genome Sequence and Gene Annotation of the Entomopathogenic Fungus Verticillium hemipterigenum.</title>
        <authorList>
            <person name="Horn F."/>
            <person name="Habel A."/>
            <person name="Scharf D.H."/>
            <person name="Dworschak J."/>
            <person name="Brakhage A.A."/>
            <person name="Guthke R."/>
            <person name="Hertweck C."/>
            <person name="Linde J."/>
        </authorList>
    </citation>
    <scope>NUCLEOTIDE SEQUENCE [LARGE SCALE GENOMIC DNA]</scope>
</reference>
<evidence type="ECO:0000313" key="4">
    <source>
        <dbReference type="EMBL" id="CEJ93649.1"/>
    </source>
</evidence>
<dbReference type="Pfam" id="PF12796">
    <property type="entry name" value="Ank_2"/>
    <property type="match status" value="2"/>
</dbReference>
<gene>
    <name evidence="4" type="ORF">VHEMI09225</name>
</gene>
<dbReference type="PROSITE" id="PS50088">
    <property type="entry name" value="ANK_REPEAT"/>
    <property type="match status" value="3"/>
</dbReference>
<name>A0A0A1TFV4_9HYPO</name>
<dbReference type="Gene3D" id="1.25.40.20">
    <property type="entry name" value="Ankyrin repeat-containing domain"/>
    <property type="match status" value="1"/>
</dbReference>
<evidence type="ECO:0000313" key="5">
    <source>
        <dbReference type="Proteomes" id="UP000039046"/>
    </source>
</evidence>
<dbReference type="InterPro" id="IPR036770">
    <property type="entry name" value="Ankyrin_rpt-contain_sf"/>
</dbReference>
<keyword evidence="1" id="KW-0677">Repeat</keyword>
<feature type="repeat" description="ANK" evidence="3">
    <location>
        <begin position="133"/>
        <end position="165"/>
    </location>
</feature>
<dbReference type="EMBL" id="CDHN01000005">
    <property type="protein sequence ID" value="CEJ93649.1"/>
    <property type="molecule type" value="Genomic_DNA"/>
</dbReference>
<evidence type="ECO:0000256" key="2">
    <source>
        <dbReference type="ARBA" id="ARBA00023043"/>
    </source>
</evidence>
<evidence type="ECO:0000256" key="3">
    <source>
        <dbReference type="PROSITE-ProRule" id="PRU00023"/>
    </source>
</evidence>
<dbReference type="PANTHER" id="PTHR24198:SF165">
    <property type="entry name" value="ANKYRIN REPEAT-CONTAINING PROTEIN-RELATED"/>
    <property type="match status" value="1"/>
</dbReference>
<dbReference type="SUPFAM" id="SSF48403">
    <property type="entry name" value="Ankyrin repeat"/>
    <property type="match status" value="1"/>
</dbReference>
<dbReference type="SMART" id="SM00248">
    <property type="entry name" value="ANK"/>
    <property type="match status" value="5"/>
</dbReference>
<dbReference type="AlphaFoldDB" id="A0A0A1TFV4"/>
<keyword evidence="5" id="KW-1185">Reference proteome</keyword>
<dbReference type="HOGENOM" id="CLU_937456_0_0_1"/>
<feature type="repeat" description="ANK" evidence="3">
    <location>
        <begin position="237"/>
        <end position="269"/>
    </location>
</feature>
<proteinExistence type="predicted"/>
<dbReference type="Pfam" id="PF13857">
    <property type="entry name" value="Ank_5"/>
    <property type="match status" value="1"/>
</dbReference>
<dbReference type="OrthoDB" id="20872at2759"/>
<sequence length="297" mass="31815">MPSESQLRTLSTTLLNACKQGSLATVRSTAPILYPSATPPTSSAVMPLSYALATAARHGRADVLKYMLTSLPACSTSRRPWSPLMDPSVSIDKAWEDARYSDLVIMRAVQSSSTGVVQALLDAGMHVDQEIDKVGTPLSLAIATQNVEMVRFLLGRGANANGMEWLPPVTFLARAASFKSQQILLSLLDHGAKVHGSSALYNAAEYGHIDNVELLLARGADLDELAMIDYGLKSRHNAGTALHAAVENGQTEIVQILLKRGAKTDIKDAEGKTARDLALETECADIVRAFDEAAQQS</sequence>
<organism evidence="4 5">
    <name type="scientific">[Torrubiella] hemipterigena</name>
    <dbReference type="NCBI Taxonomy" id="1531966"/>
    <lineage>
        <taxon>Eukaryota</taxon>
        <taxon>Fungi</taxon>
        <taxon>Dikarya</taxon>
        <taxon>Ascomycota</taxon>
        <taxon>Pezizomycotina</taxon>
        <taxon>Sordariomycetes</taxon>
        <taxon>Hypocreomycetidae</taxon>
        <taxon>Hypocreales</taxon>
        <taxon>Clavicipitaceae</taxon>
        <taxon>Clavicipitaceae incertae sedis</taxon>
        <taxon>'Torrubiella' clade</taxon>
    </lineage>
</organism>
<keyword evidence="2 3" id="KW-0040">ANK repeat</keyword>
<accession>A0A0A1TFV4</accession>
<evidence type="ECO:0000256" key="1">
    <source>
        <dbReference type="ARBA" id="ARBA00022737"/>
    </source>
</evidence>
<protein>
    <submittedName>
        <fullName evidence="4">Uncharacterized protein</fullName>
    </submittedName>
</protein>
<dbReference type="InterPro" id="IPR002110">
    <property type="entry name" value="Ankyrin_rpt"/>
</dbReference>
<dbReference type="Proteomes" id="UP000039046">
    <property type="component" value="Unassembled WGS sequence"/>
</dbReference>
<dbReference type="PROSITE" id="PS50297">
    <property type="entry name" value="ANK_REP_REGION"/>
    <property type="match status" value="3"/>
</dbReference>
<dbReference type="STRING" id="1531966.A0A0A1TFV4"/>
<dbReference type="PANTHER" id="PTHR24198">
    <property type="entry name" value="ANKYRIN REPEAT AND PROTEIN KINASE DOMAIN-CONTAINING PROTEIN"/>
    <property type="match status" value="1"/>
</dbReference>
<feature type="repeat" description="ANK" evidence="3">
    <location>
        <begin position="195"/>
        <end position="227"/>
    </location>
</feature>